<keyword evidence="4" id="KW-1185">Reference proteome</keyword>
<feature type="region of interest" description="Disordered" evidence="1">
    <location>
        <begin position="1"/>
        <end position="49"/>
    </location>
</feature>
<name>A0ABR1SX92_9PEZI</name>
<dbReference type="EMBL" id="JAQQWK010000006">
    <property type="protein sequence ID" value="KAK8038942.1"/>
    <property type="molecule type" value="Genomic_DNA"/>
</dbReference>
<gene>
    <name evidence="3" type="ORF">PG993_007353</name>
</gene>
<evidence type="ECO:0000256" key="2">
    <source>
        <dbReference type="SAM" id="Phobius"/>
    </source>
</evidence>
<accession>A0ABR1SX92</accession>
<keyword evidence="2" id="KW-1133">Transmembrane helix</keyword>
<sequence>MAAATFDQASDVPLTPYSPYRDDFDIEHDRRGDTKDLANDPEAGGYGRRTNSANPLGRFVNALLIIFFCFIGVYGLLKAIQCYNTADTTVTQGPVKGVDWGLDFPLHYPPLAQDGSPERCRAAWDSLSSINCHEKIFTNGWDNATQELVQYLPDLCRPGCRKELVESSQLITKECSAAVFDTKDYNGTFDMNSWGRGPAEALQVLLHRNSHTCRPSEHSRFDYCMEEMIQRWAIYDGENHTSLDGLSSFMASGGGGPNKDCSSCTLDWLENTLNEWKPSQVLSPDTHVPVSLPEHLRRVEQAGQTCQKEDWEKMWGDAIRRYTEEGSLSSDWRNLPSGDYGWTVRNGLVSPADGPRPAIHKALESISAKGQPSPQSPMEGAYKCLSALENQVATLPCDIHLSKSQLDSILEPRNPLFDSYCRQECTDEIVRHQDNLESCRVNKMESHAVAGPLYTAYKEAEERRRNICRKPAVEDTSCAPIFVKLHHPEWAFDTRLPISSLEPLLGELERQPIPMTTSLTGGKSTPSLSPKSDAPLWDQIAGAHDAIRTGICSRCVWETVVGNGTISSAQHSLEGVDDVDAYLGFANRLYKACTARGADWLGGLPYGGDDAVWRIQDVDGSVSRLIEDESSSPSNRGVWIQAYENTSLVKIRKHIYGTIWHLRAAGRRVKAEKQGNLAQLLAEESKHREEEDAKVWRQGDPKFQSWEWIQPQPEAQLEDHQQ</sequence>
<comment type="caution">
    <text evidence="3">The sequence shown here is derived from an EMBL/GenBank/DDBJ whole genome shotgun (WGS) entry which is preliminary data.</text>
</comment>
<evidence type="ECO:0000313" key="3">
    <source>
        <dbReference type="EMBL" id="KAK8038942.1"/>
    </source>
</evidence>
<keyword evidence="2" id="KW-0472">Membrane</keyword>
<evidence type="ECO:0000256" key="1">
    <source>
        <dbReference type="SAM" id="MobiDB-lite"/>
    </source>
</evidence>
<proteinExistence type="predicted"/>
<feature type="transmembrane region" description="Helical" evidence="2">
    <location>
        <begin position="59"/>
        <end position="77"/>
    </location>
</feature>
<organism evidence="3 4">
    <name type="scientific">Apiospora rasikravindrae</name>
    <dbReference type="NCBI Taxonomy" id="990691"/>
    <lineage>
        <taxon>Eukaryota</taxon>
        <taxon>Fungi</taxon>
        <taxon>Dikarya</taxon>
        <taxon>Ascomycota</taxon>
        <taxon>Pezizomycotina</taxon>
        <taxon>Sordariomycetes</taxon>
        <taxon>Xylariomycetidae</taxon>
        <taxon>Amphisphaeriales</taxon>
        <taxon>Apiosporaceae</taxon>
        <taxon>Apiospora</taxon>
    </lineage>
</organism>
<keyword evidence="2" id="KW-0812">Transmembrane</keyword>
<feature type="compositionally biased region" description="Basic and acidic residues" evidence="1">
    <location>
        <begin position="20"/>
        <end position="38"/>
    </location>
</feature>
<protein>
    <submittedName>
        <fullName evidence="3">Uncharacterized protein</fullName>
    </submittedName>
</protein>
<reference evidence="3 4" key="1">
    <citation type="submission" date="2023-01" db="EMBL/GenBank/DDBJ databases">
        <title>Analysis of 21 Apiospora genomes using comparative genomics revels a genus with tremendous synthesis potential of carbohydrate active enzymes and secondary metabolites.</title>
        <authorList>
            <person name="Sorensen T."/>
        </authorList>
    </citation>
    <scope>NUCLEOTIDE SEQUENCE [LARGE SCALE GENOMIC DNA]</scope>
    <source>
        <strain evidence="3 4">CBS 33761</strain>
    </source>
</reference>
<dbReference type="Proteomes" id="UP001444661">
    <property type="component" value="Unassembled WGS sequence"/>
</dbReference>
<evidence type="ECO:0000313" key="4">
    <source>
        <dbReference type="Proteomes" id="UP001444661"/>
    </source>
</evidence>